<protein>
    <submittedName>
        <fullName evidence="3">Uncharacterized protein LOC108674712 isoform X1</fullName>
    </submittedName>
</protein>
<dbReference type="KEGG" id="hazt:108674712"/>
<feature type="chain" id="PRO_5034538412" evidence="1">
    <location>
        <begin position="24"/>
        <end position="392"/>
    </location>
</feature>
<gene>
    <name evidence="3" type="primary">LOC108674712</name>
</gene>
<sequence length="392" mass="42259">MMRHTTLGSILLLAVTCIMAARADTVIEFDITKMDWTYVEGPLGMSGTTTLKVCRATDFADPESVILEVSPNPPGVETPYLGAVDTDPKCAVFSVDGDVLPDSTERIYKLVFETTAGGTERGSITYSMTFSDPVFKLSCYEIEYVRLSMVTGHLTADSCPASSSSDTPPLSICYARTDTGTVCANQLDTNSPNTIVCVPIPPTTASDATPTTSTVKALSYANKLLTATDPTVSEMLIRKYADAPTDFTLEFCTNAVCPVPDTFTVGEDKYELCFVNSVSGVTGVAKDEFQDLSLAALPSKTSVDLRFLNLNPDRKYLIYKTTNADAVEPVDQNTINLDCSNINLGSYCYGFFESEDGITLPDFIAISYDDADKSNVIISPSTFPASSVEQKS</sequence>
<keyword evidence="2" id="KW-1185">Reference proteome</keyword>
<evidence type="ECO:0000313" key="2">
    <source>
        <dbReference type="Proteomes" id="UP000694843"/>
    </source>
</evidence>
<dbReference type="AlphaFoldDB" id="A0A8B7NWQ5"/>
<dbReference type="RefSeq" id="XP_018018167.1">
    <property type="nucleotide sequence ID" value="XM_018162678.2"/>
</dbReference>
<proteinExistence type="predicted"/>
<dbReference type="GeneID" id="108674712"/>
<evidence type="ECO:0000256" key="1">
    <source>
        <dbReference type="SAM" id="SignalP"/>
    </source>
</evidence>
<keyword evidence="1" id="KW-0732">Signal</keyword>
<reference evidence="3" key="1">
    <citation type="submission" date="2025-08" db="UniProtKB">
        <authorList>
            <consortium name="RefSeq"/>
        </authorList>
    </citation>
    <scope>IDENTIFICATION</scope>
    <source>
        <tissue evidence="3">Whole organism</tissue>
    </source>
</reference>
<accession>A0A8B7NWQ5</accession>
<name>A0A8B7NWQ5_HYAAZ</name>
<feature type="signal peptide" evidence="1">
    <location>
        <begin position="1"/>
        <end position="23"/>
    </location>
</feature>
<organism evidence="2 3">
    <name type="scientific">Hyalella azteca</name>
    <name type="common">Amphipod</name>
    <dbReference type="NCBI Taxonomy" id="294128"/>
    <lineage>
        <taxon>Eukaryota</taxon>
        <taxon>Metazoa</taxon>
        <taxon>Ecdysozoa</taxon>
        <taxon>Arthropoda</taxon>
        <taxon>Crustacea</taxon>
        <taxon>Multicrustacea</taxon>
        <taxon>Malacostraca</taxon>
        <taxon>Eumalacostraca</taxon>
        <taxon>Peracarida</taxon>
        <taxon>Amphipoda</taxon>
        <taxon>Senticaudata</taxon>
        <taxon>Talitrida</taxon>
        <taxon>Talitroidea</taxon>
        <taxon>Hyalellidae</taxon>
        <taxon>Hyalella</taxon>
    </lineage>
</organism>
<evidence type="ECO:0000313" key="3">
    <source>
        <dbReference type="RefSeq" id="XP_018018167.1"/>
    </source>
</evidence>
<dbReference type="Proteomes" id="UP000694843">
    <property type="component" value="Unplaced"/>
</dbReference>